<dbReference type="GO" id="GO:0003779">
    <property type="term" value="F:actin binding"/>
    <property type="evidence" value="ECO:0007669"/>
    <property type="project" value="InterPro"/>
</dbReference>
<evidence type="ECO:0000256" key="1">
    <source>
        <dbReference type="ARBA" id="ARBA00023054"/>
    </source>
</evidence>
<feature type="compositionally biased region" description="Polar residues" evidence="3">
    <location>
        <begin position="146"/>
        <end position="160"/>
    </location>
</feature>
<dbReference type="Pfam" id="PF07765">
    <property type="entry name" value="KIP1"/>
    <property type="match status" value="1"/>
</dbReference>
<evidence type="ECO:0000256" key="2">
    <source>
        <dbReference type="ARBA" id="ARBA00038006"/>
    </source>
</evidence>
<dbReference type="InterPro" id="IPR051861">
    <property type="entry name" value="NET_actin-binding_domain"/>
</dbReference>
<dbReference type="InterPro" id="IPR011684">
    <property type="entry name" value="NAB"/>
</dbReference>
<gene>
    <name evidence="5" type="ORF">NE237_008136</name>
</gene>
<proteinExistence type="inferred from homology"/>
<sequence>MVDSVSSSSPLDSTSIKFWQGGKFSRVFRDARGAGPAGLGNRKETQQTRVDRVDCKKLMTTQGSSYLQSCRSYSGRPSWLLGTMADLEEKMKALTSNLHEEDESHMFAERAENYYQKRPQLLALLQDLYNGYLSLADRYCQTVTKTNRQQRNQSQFSAVHSDTEEDSSIVDSDAESSLSYQTPPPSTAAASDHNALVAELVAKTVDYDILVQELSVLERSNTESSRKIELQKSLLEVLESERLILLNENARLGYRVNTLTEENKGLASEATFMKRKASELARCILKLREDHRVCLLSRKIEDLQSQIYGLEKRNKEYYEMLMRREEEEKKRNNKKQMMALEVCFEVEKIKLENEKLKEEAAVTFVKGREGWMKWKRVSSLRVWERVKKLDSFICGSQVRPRVESSGLGGCK</sequence>
<organism evidence="5 6">
    <name type="scientific">Protea cynaroides</name>
    <dbReference type="NCBI Taxonomy" id="273540"/>
    <lineage>
        <taxon>Eukaryota</taxon>
        <taxon>Viridiplantae</taxon>
        <taxon>Streptophyta</taxon>
        <taxon>Embryophyta</taxon>
        <taxon>Tracheophyta</taxon>
        <taxon>Spermatophyta</taxon>
        <taxon>Magnoliopsida</taxon>
        <taxon>Proteales</taxon>
        <taxon>Proteaceae</taxon>
        <taxon>Protea</taxon>
    </lineage>
</organism>
<reference evidence="5" key="1">
    <citation type="journal article" date="2023" name="Plant J.">
        <title>The genome of the king protea, Protea cynaroides.</title>
        <authorList>
            <person name="Chang J."/>
            <person name="Duong T.A."/>
            <person name="Schoeman C."/>
            <person name="Ma X."/>
            <person name="Roodt D."/>
            <person name="Barker N."/>
            <person name="Li Z."/>
            <person name="Van de Peer Y."/>
            <person name="Mizrachi E."/>
        </authorList>
    </citation>
    <scope>NUCLEOTIDE SEQUENCE</scope>
    <source>
        <tissue evidence="5">Young leaves</tissue>
    </source>
</reference>
<evidence type="ECO:0000256" key="3">
    <source>
        <dbReference type="SAM" id="MobiDB-lite"/>
    </source>
</evidence>
<dbReference type="PANTHER" id="PTHR32258">
    <property type="entry name" value="PROTEIN NETWORKED 4A"/>
    <property type="match status" value="1"/>
</dbReference>
<evidence type="ECO:0000313" key="5">
    <source>
        <dbReference type="EMBL" id="KAJ4974962.1"/>
    </source>
</evidence>
<feature type="domain" description="NAB" evidence="4">
    <location>
        <begin position="62"/>
        <end position="146"/>
    </location>
</feature>
<dbReference type="OrthoDB" id="1911293at2759"/>
<feature type="compositionally biased region" description="Acidic residues" evidence="3">
    <location>
        <begin position="163"/>
        <end position="174"/>
    </location>
</feature>
<feature type="region of interest" description="Disordered" evidence="3">
    <location>
        <begin position="146"/>
        <end position="191"/>
    </location>
</feature>
<keyword evidence="6" id="KW-1185">Reference proteome</keyword>
<name>A0A9Q0KQG8_9MAGN</name>
<comment type="caution">
    <text evidence="5">The sequence shown here is derived from an EMBL/GenBank/DDBJ whole genome shotgun (WGS) entry which is preliminary data.</text>
</comment>
<dbReference type="Proteomes" id="UP001141806">
    <property type="component" value="Unassembled WGS sequence"/>
</dbReference>
<keyword evidence="1" id="KW-0175">Coiled coil</keyword>
<accession>A0A9Q0KQG8</accession>
<dbReference type="PANTHER" id="PTHR32258:SF26">
    <property type="entry name" value="KINASE INTERACTING (KIP1-LIKE) FAMILY PROTEIN"/>
    <property type="match status" value="1"/>
</dbReference>
<dbReference type="EMBL" id="JAMYWD010000004">
    <property type="protein sequence ID" value="KAJ4974962.1"/>
    <property type="molecule type" value="Genomic_DNA"/>
</dbReference>
<evidence type="ECO:0000313" key="6">
    <source>
        <dbReference type="Proteomes" id="UP001141806"/>
    </source>
</evidence>
<protein>
    <recommendedName>
        <fullName evidence="4">NAB domain-containing protein</fullName>
    </recommendedName>
</protein>
<dbReference type="PROSITE" id="PS51774">
    <property type="entry name" value="NAB"/>
    <property type="match status" value="1"/>
</dbReference>
<dbReference type="AlphaFoldDB" id="A0A9Q0KQG8"/>
<comment type="similarity">
    <text evidence="2">Belongs to the NET family.</text>
</comment>
<evidence type="ECO:0000259" key="4">
    <source>
        <dbReference type="PROSITE" id="PS51774"/>
    </source>
</evidence>